<dbReference type="EMBL" id="BMEQ01000019">
    <property type="protein sequence ID" value="GGG64481.1"/>
    <property type="molecule type" value="Genomic_DNA"/>
</dbReference>
<comment type="caution">
    <text evidence="1">The sequence shown here is derived from an EMBL/GenBank/DDBJ whole genome shotgun (WGS) entry which is preliminary data.</text>
</comment>
<organism evidence="1 2">
    <name type="scientific">Kocuria dechangensis</name>
    <dbReference type="NCBI Taxonomy" id="1176249"/>
    <lineage>
        <taxon>Bacteria</taxon>
        <taxon>Bacillati</taxon>
        <taxon>Actinomycetota</taxon>
        <taxon>Actinomycetes</taxon>
        <taxon>Micrococcales</taxon>
        <taxon>Micrococcaceae</taxon>
        <taxon>Kocuria</taxon>
    </lineage>
</organism>
<evidence type="ECO:0000313" key="1">
    <source>
        <dbReference type="EMBL" id="GGG64481.1"/>
    </source>
</evidence>
<proteinExistence type="predicted"/>
<protein>
    <submittedName>
        <fullName evidence="1">Uncharacterized protein</fullName>
    </submittedName>
</protein>
<dbReference type="Proteomes" id="UP000638848">
    <property type="component" value="Unassembled WGS sequence"/>
</dbReference>
<sequence length="315" mass="34508">MHSSTGADPSTLESRDPSQTLRAIDETESVLPEDSAMPFTHYRLMPVEQATAALEEFLTERPAALGLLRTELTTHGVDPDAMLDGFPSSLTPLWNWIAGRRAEFALDPATSTQAVPREQWPSWARHAVTGVKVPSSTMIVLVDGLVSYLALVIITGAPNVRWGLGSPEDSHHHLHHHPVLIGHGRQVFVPTLPMGGMMRLRRGERSLHATELEEYAAGAIVDLGLRPTAVLESQDSLVVVVAEPECFDIGVHPVIADRSPDLVDRMARELAGLDGIVSAHRSAPDALQVDAPSWHADELERWLIIWMKANSPFIR</sequence>
<name>A0A917H1S8_9MICC</name>
<reference evidence="1" key="2">
    <citation type="submission" date="2020-09" db="EMBL/GenBank/DDBJ databases">
        <authorList>
            <person name="Sun Q."/>
            <person name="Zhou Y."/>
        </authorList>
    </citation>
    <scope>NUCLEOTIDE SEQUENCE</scope>
    <source>
        <strain evidence="1">CGMCC 1.12187</strain>
    </source>
</reference>
<accession>A0A917H1S8</accession>
<evidence type="ECO:0000313" key="2">
    <source>
        <dbReference type="Proteomes" id="UP000638848"/>
    </source>
</evidence>
<dbReference type="AlphaFoldDB" id="A0A917H1S8"/>
<reference evidence="1" key="1">
    <citation type="journal article" date="2014" name="Int. J. Syst. Evol. Microbiol.">
        <title>Complete genome sequence of Corynebacterium casei LMG S-19264T (=DSM 44701T), isolated from a smear-ripened cheese.</title>
        <authorList>
            <consortium name="US DOE Joint Genome Institute (JGI-PGF)"/>
            <person name="Walter F."/>
            <person name="Albersmeier A."/>
            <person name="Kalinowski J."/>
            <person name="Ruckert C."/>
        </authorList>
    </citation>
    <scope>NUCLEOTIDE SEQUENCE</scope>
    <source>
        <strain evidence="1">CGMCC 1.12187</strain>
    </source>
</reference>
<keyword evidence="2" id="KW-1185">Reference proteome</keyword>
<gene>
    <name evidence="1" type="ORF">GCM10011374_30130</name>
</gene>